<dbReference type="PANTHER" id="PTHR11803:SF58">
    <property type="entry name" value="PROTEIN HMF1-RELATED"/>
    <property type="match status" value="1"/>
</dbReference>
<dbReference type="InterPro" id="IPR035959">
    <property type="entry name" value="RutC-like_sf"/>
</dbReference>
<dbReference type="Pfam" id="PF01042">
    <property type="entry name" value="Ribonuc_L-PSP"/>
    <property type="match status" value="1"/>
</dbReference>
<comment type="similarity">
    <text evidence="1">Belongs to the RutC family.</text>
</comment>
<dbReference type="SUPFAM" id="SSF55298">
    <property type="entry name" value="YjgF-like"/>
    <property type="match status" value="3"/>
</dbReference>
<reference evidence="3" key="1">
    <citation type="submission" date="2020-05" db="EMBL/GenBank/DDBJ databases">
        <authorList>
            <person name="Chiriac C."/>
            <person name="Salcher M."/>
            <person name="Ghai R."/>
            <person name="Kavagutti S V."/>
        </authorList>
    </citation>
    <scope>NUCLEOTIDE SEQUENCE</scope>
</reference>
<feature type="region of interest" description="Disordered" evidence="2">
    <location>
        <begin position="1"/>
        <end position="20"/>
    </location>
</feature>
<dbReference type="Gene3D" id="3.30.1330.40">
    <property type="entry name" value="RutC-like"/>
    <property type="match status" value="3"/>
</dbReference>
<accession>A0A6J7HEK4</accession>
<evidence type="ECO:0000256" key="2">
    <source>
        <dbReference type="SAM" id="MobiDB-lite"/>
    </source>
</evidence>
<organism evidence="3">
    <name type="scientific">freshwater metagenome</name>
    <dbReference type="NCBI Taxonomy" id="449393"/>
    <lineage>
        <taxon>unclassified sequences</taxon>
        <taxon>metagenomes</taxon>
        <taxon>ecological metagenomes</taxon>
    </lineage>
</organism>
<dbReference type="InterPro" id="IPR006175">
    <property type="entry name" value="YjgF/YER057c/UK114"/>
</dbReference>
<name>A0A6J7HEK4_9ZZZZ</name>
<dbReference type="AlphaFoldDB" id="A0A6J7HEK4"/>
<evidence type="ECO:0000313" key="3">
    <source>
        <dbReference type="EMBL" id="CAB4917628.1"/>
    </source>
</evidence>
<dbReference type="EMBL" id="CAFBMR010000049">
    <property type="protein sequence ID" value="CAB4917628.1"/>
    <property type="molecule type" value="Genomic_DNA"/>
</dbReference>
<dbReference type="GO" id="GO:0019239">
    <property type="term" value="F:deaminase activity"/>
    <property type="evidence" value="ECO:0007669"/>
    <property type="project" value="TreeGrafter"/>
</dbReference>
<dbReference type="PANTHER" id="PTHR11803">
    <property type="entry name" value="2-IMINOBUTANOATE/2-IMINOPROPANOATE DEAMINASE RIDA"/>
    <property type="match status" value="1"/>
</dbReference>
<evidence type="ECO:0000256" key="1">
    <source>
        <dbReference type="ARBA" id="ARBA00010552"/>
    </source>
</evidence>
<sequence length="464" mass="50432">MSDKPSPGRKAIDAPGLPKPGFAPKFSSPGILAGGWLFCSGTMPTDFESPVDSVGFTDPEALYRPASYDNARLRQQSHATLQRLAKIFEAAGANIKTDPIRIEQFFRSDHPTQQDFDTTRDTWAKGISISPYLETRNEYIDEARPPSVGFGVTDLPIPGVDLQVDLIGSPGVKKERFEVPGGVASPLAGYAPAIRFGDWVKLAGEVPTDWQGDWMSEKHMGEPRATDPRTRPNEYLWYGDEMAEQVNLTLEKQAAIAEVAGSSIERCVNATVYIGHPADFSSMDAVWKKWFPKNPPARTVIPYSGLGGKGWRFEVTMDLLTNDSNLEPVTIKTDKAPTPFGHEPQAVKVGNFLFFSTLRAVNSQGVLSTSTPPGFERYVDQGAAQMRAILAQIEAISAAAGTSLANLCRLKVFMDGWNMLAPAAQELAHAFPIDPPAVSMHRVNGSPMIAPGCHILGDAISYVP</sequence>
<protein>
    <submittedName>
        <fullName evidence="3">Unannotated protein</fullName>
    </submittedName>
</protein>
<proteinExistence type="inferred from homology"/>
<dbReference type="CDD" id="cd00448">
    <property type="entry name" value="YjgF_YER057c_UK114_family"/>
    <property type="match status" value="2"/>
</dbReference>
<gene>
    <name evidence="3" type="ORF">UFOPK3610_01218</name>
</gene>
<dbReference type="GO" id="GO:0005829">
    <property type="term" value="C:cytosol"/>
    <property type="evidence" value="ECO:0007669"/>
    <property type="project" value="TreeGrafter"/>
</dbReference>